<organism evidence="1 2">
    <name type="scientific">Vibrio caribbeanicus ATCC BAA-2122</name>
    <dbReference type="NCBI Taxonomy" id="796620"/>
    <lineage>
        <taxon>Bacteria</taxon>
        <taxon>Pseudomonadati</taxon>
        <taxon>Pseudomonadota</taxon>
        <taxon>Gammaproteobacteria</taxon>
        <taxon>Vibrionales</taxon>
        <taxon>Vibrionaceae</taxon>
        <taxon>Vibrio</taxon>
    </lineage>
</organism>
<proteinExistence type="predicted"/>
<protein>
    <submittedName>
        <fullName evidence="1">Uncharacterized protein</fullName>
    </submittedName>
</protein>
<accession>E3BJ14</accession>
<dbReference type="EMBL" id="AEIU01000068">
    <property type="protein sequence ID" value="EFP96940.1"/>
    <property type="molecule type" value="Genomic_DNA"/>
</dbReference>
<evidence type="ECO:0000313" key="2">
    <source>
        <dbReference type="Proteomes" id="UP000002943"/>
    </source>
</evidence>
<dbReference type="Proteomes" id="UP000002943">
    <property type="component" value="Unassembled WGS sequence"/>
</dbReference>
<name>E3BJ14_9VIBR</name>
<sequence>MRLDIVRKKVFQVQRRVFSVAVLRTFLLIKNKVLFIEPLKQRLWCFFAVLGHGYPKALIKRQKQKVA</sequence>
<gene>
    <name evidence="1" type="ORF">VIBC2010_20020</name>
</gene>
<keyword evidence="2" id="KW-1185">Reference proteome</keyword>
<evidence type="ECO:0000313" key="1">
    <source>
        <dbReference type="EMBL" id="EFP96940.1"/>
    </source>
</evidence>
<reference evidence="1 2" key="1">
    <citation type="journal article" date="2012" name="Int. J. Syst. Evol. Microbiol.">
        <title>Vibrio caribbeanicus sp. nov., isolated from the marine sponge Scleritoderma cyanea.</title>
        <authorList>
            <person name="Hoffmann M."/>
            <person name="Monday S.R."/>
            <person name="Allard M.W."/>
            <person name="Strain E.A."/>
            <person name="Whittaker P."/>
            <person name="Naum M."/>
            <person name="McCarthy P.J."/>
            <person name="Lopez J.V."/>
            <person name="Fischer M."/>
            <person name="Brown E.W."/>
        </authorList>
    </citation>
    <scope>NUCLEOTIDE SEQUENCE [LARGE SCALE GENOMIC DNA]</scope>
    <source>
        <strain evidence="1 2">ATCC BAA-2122</strain>
    </source>
</reference>
<comment type="caution">
    <text evidence="1">The sequence shown here is derived from an EMBL/GenBank/DDBJ whole genome shotgun (WGS) entry which is preliminary data.</text>
</comment>
<dbReference type="AlphaFoldDB" id="E3BJ14"/>